<name>A0AAV8P285_ENSVE</name>
<dbReference type="Proteomes" id="UP001222027">
    <property type="component" value="Unassembled WGS sequence"/>
</dbReference>
<organism evidence="1 2">
    <name type="scientific">Ensete ventricosum</name>
    <name type="common">Abyssinian banana</name>
    <name type="synonym">Musa ensete</name>
    <dbReference type="NCBI Taxonomy" id="4639"/>
    <lineage>
        <taxon>Eukaryota</taxon>
        <taxon>Viridiplantae</taxon>
        <taxon>Streptophyta</taxon>
        <taxon>Embryophyta</taxon>
        <taxon>Tracheophyta</taxon>
        <taxon>Spermatophyta</taxon>
        <taxon>Magnoliopsida</taxon>
        <taxon>Liliopsida</taxon>
        <taxon>Zingiberales</taxon>
        <taxon>Musaceae</taxon>
        <taxon>Ensete</taxon>
    </lineage>
</organism>
<comment type="caution">
    <text evidence="1">The sequence shown here is derived from an EMBL/GenBank/DDBJ whole genome shotgun (WGS) entry which is preliminary data.</text>
</comment>
<evidence type="ECO:0000313" key="2">
    <source>
        <dbReference type="Proteomes" id="UP001222027"/>
    </source>
</evidence>
<dbReference type="EMBL" id="JAQQAF010000009">
    <property type="protein sequence ID" value="KAJ8460480.1"/>
    <property type="molecule type" value="Genomic_DNA"/>
</dbReference>
<protein>
    <submittedName>
        <fullName evidence="1">Uncharacterized protein</fullName>
    </submittedName>
</protein>
<sequence length="100" mass="10446">MICDAVKGGGRGSTGSLKDVGMGASAKAMLALPASDDVWWPGGAGAGSCRFLPSLWFLAAPSSPFLLLSCSLITHTAKQSNQSSYKSSHPKKAWEMVLLF</sequence>
<gene>
    <name evidence="1" type="ORF">OPV22_033406</name>
</gene>
<dbReference type="AlphaFoldDB" id="A0AAV8P285"/>
<keyword evidence="2" id="KW-1185">Reference proteome</keyword>
<reference evidence="1 2" key="1">
    <citation type="submission" date="2022-12" db="EMBL/GenBank/DDBJ databases">
        <title>Chromosome-scale assembly of the Ensete ventricosum genome.</title>
        <authorList>
            <person name="Dussert Y."/>
            <person name="Stocks J."/>
            <person name="Wendawek A."/>
            <person name="Woldeyes F."/>
            <person name="Nichols R.A."/>
            <person name="Borrell J.S."/>
        </authorList>
    </citation>
    <scope>NUCLEOTIDE SEQUENCE [LARGE SCALE GENOMIC DNA]</scope>
    <source>
        <strain evidence="2">cv. Maze</strain>
        <tissue evidence="1">Seeds</tissue>
    </source>
</reference>
<proteinExistence type="predicted"/>
<evidence type="ECO:0000313" key="1">
    <source>
        <dbReference type="EMBL" id="KAJ8460480.1"/>
    </source>
</evidence>
<accession>A0AAV8P285</accession>